<dbReference type="InterPro" id="IPR016181">
    <property type="entry name" value="Acyl_CoA_acyltransferase"/>
</dbReference>
<name>A0AAU8NHQ5_9BACL</name>
<organism evidence="2">
    <name type="scientific">Paenibacillus sp. AN1007</name>
    <dbReference type="NCBI Taxonomy" id="3151385"/>
    <lineage>
        <taxon>Bacteria</taxon>
        <taxon>Bacillati</taxon>
        <taxon>Bacillota</taxon>
        <taxon>Bacilli</taxon>
        <taxon>Bacillales</taxon>
        <taxon>Paenibacillaceae</taxon>
        <taxon>Paenibacillus</taxon>
    </lineage>
</organism>
<dbReference type="EMBL" id="CP159992">
    <property type="protein sequence ID" value="XCP95647.1"/>
    <property type="molecule type" value="Genomic_DNA"/>
</dbReference>
<proteinExistence type="predicted"/>
<gene>
    <name evidence="2" type="ORF">ABXS70_02610</name>
</gene>
<dbReference type="InterPro" id="IPR000182">
    <property type="entry name" value="GNAT_dom"/>
</dbReference>
<evidence type="ECO:0000259" key="1">
    <source>
        <dbReference type="PROSITE" id="PS51186"/>
    </source>
</evidence>
<dbReference type="Pfam" id="PF13302">
    <property type="entry name" value="Acetyltransf_3"/>
    <property type="match status" value="1"/>
</dbReference>
<dbReference type="PROSITE" id="PS51186">
    <property type="entry name" value="GNAT"/>
    <property type="match status" value="1"/>
</dbReference>
<protein>
    <submittedName>
        <fullName evidence="2">GNAT family N-acetyltransferase</fullName>
    </submittedName>
</protein>
<dbReference type="RefSeq" id="WP_342552597.1">
    <property type="nucleotide sequence ID" value="NZ_CP159992.1"/>
</dbReference>
<feature type="domain" description="N-acetyltransferase" evidence="1">
    <location>
        <begin position="10"/>
        <end position="180"/>
    </location>
</feature>
<reference evidence="2" key="1">
    <citation type="submission" date="2024-05" db="EMBL/GenBank/DDBJ databases">
        <title>Draft genome assemblies of 36 bacteria isolated from hibernating arctic ground squirrels.</title>
        <authorList>
            <person name="McKee H."/>
            <person name="Mullen L."/>
            <person name="Drown D.M."/>
            <person name="Duddleston K.N."/>
        </authorList>
    </citation>
    <scope>NUCLEOTIDE SEQUENCE</scope>
    <source>
        <strain evidence="2">AN1007</strain>
    </source>
</reference>
<accession>A0AAU8NHQ5</accession>
<dbReference type="GO" id="GO:0005737">
    <property type="term" value="C:cytoplasm"/>
    <property type="evidence" value="ECO:0007669"/>
    <property type="project" value="TreeGrafter"/>
</dbReference>
<dbReference type="InterPro" id="IPR051531">
    <property type="entry name" value="N-acetyltransferase"/>
</dbReference>
<dbReference type="SUPFAM" id="SSF55729">
    <property type="entry name" value="Acyl-CoA N-acyltransferases (Nat)"/>
    <property type="match status" value="1"/>
</dbReference>
<dbReference type="Gene3D" id="3.40.630.30">
    <property type="match status" value="1"/>
</dbReference>
<dbReference type="AlphaFoldDB" id="A0AAU8NHQ5"/>
<dbReference type="GO" id="GO:0008999">
    <property type="term" value="F:protein-N-terminal-alanine acetyltransferase activity"/>
    <property type="evidence" value="ECO:0007669"/>
    <property type="project" value="TreeGrafter"/>
</dbReference>
<evidence type="ECO:0000313" key="2">
    <source>
        <dbReference type="EMBL" id="XCP95647.1"/>
    </source>
</evidence>
<sequence>MITELHTTRLYLRPMKEADSAGLFQVWSDPEVARFMNISPFKDEKQAVEMIQMLADLAKDQQAIRFSIIEKSSGAIMGSCGFNYLDFEQARAEIGYDLAKAYWGKGYAAEAVTAMLTHGFTTLELNRIEAKVDPRNANSIKLLEKLGFTREGTLRSYERAGTESGAEDTFNDLYMYSKLASD</sequence>
<dbReference type="PANTHER" id="PTHR43792:SF9">
    <property type="entry name" value="RIBOSOMAL-PROTEIN-ALANINE ACETYLTRANSFERASE"/>
    <property type="match status" value="1"/>
</dbReference>
<dbReference type="PANTHER" id="PTHR43792">
    <property type="entry name" value="GNAT FAMILY, PUTATIVE (AFU_ORTHOLOGUE AFUA_3G00765)-RELATED-RELATED"/>
    <property type="match status" value="1"/>
</dbReference>